<dbReference type="EMBL" id="AP011802">
    <property type="protein sequence ID" value="BAL58918.1"/>
    <property type="molecule type" value="Genomic_DNA"/>
</dbReference>
<dbReference type="Gene3D" id="3.40.50.12780">
    <property type="entry name" value="N-terminal domain of ligase-like"/>
    <property type="match status" value="1"/>
</dbReference>
<dbReference type="SUPFAM" id="SSF56801">
    <property type="entry name" value="Acetyl-CoA synthetase-like"/>
    <property type="match status" value="1"/>
</dbReference>
<dbReference type="GO" id="GO:0016020">
    <property type="term" value="C:membrane"/>
    <property type="evidence" value="ECO:0007669"/>
    <property type="project" value="TreeGrafter"/>
</dbReference>
<dbReference type="PROSITE" id="PS00455">
    <property type="entry name" value="AMP_BINDING"/>
    <property type="match status" value="1"/>
</dbReference>
<dbReference type="InterPro" id="IPR042099">
    <property type="entry name" value="ANL_N_sf"/>
</dbReference>
<dbReference type="PANTHER" id="PTHR43272">
    <property type="entry name" value="LONG-CHAIN-FATTY-ACID--COA LIGASE"/>
    <property type="match status" value="1"/>
</dbReference>
<dbReference type="InterPro" id="IPR000873">
    <property type="entry name" value="AMP-dep_synth/lig_dom"/>
</dbReference>
<evidence type="ECO:0000259" key="1">
    <source>
        <dbReference type="Pfam" id="PF00501"/>
    </source>
</evidence>
<dbReference type="InterPro" id="IPR020845">
    <property type="entry name" value="AMP-binding_CS"/>
</dbReference>
<protein>
    <submittedName>
        <fullName evidence="2">Long-chain acyl-CoA synthetase</fullName>
    </submittedName>
</protein>
<dbReference type="AlphaFoldDB" id="H5SRY2"/>
<dbReference type="GO" id="GO:0004467">
    <property type="term" value="F:long-chain fatty acid-CoA ligase activity"/>
    <property type="evidence" value="ECO:0007669"/>
    <property type="project" value="TreeGrafter"/>
</dbReference>
<organism evidence="2">
    <name type="scientific">Acetithermum autotrophicum</name>
    <dbReference type="NCBI Taxonomy" id="1446466"/>
    <lineage>
        <taxon>Bacteria</taxon>
        <taxon>Candidatus Bipolaricaulota</taxon>
        <taxon>Candidatus Acetithermum</taxon>
    </lineage>
</organism>
<accession>H5SRY2</accession>
<feature type="domain" description="AMP-dependent synthetase/ligase" evidence="1">
    <location>
        <begin position="15"/>
        <end position="388"/>
    </location>
</feature>
<reference evidence="2" key="1">
    <citation type="journal article" date="2005" name="Environ. Microbiol.">
        <title>Genetic and functional properties of uncultivated thermophilic crenarchaeotes from a subsurface gold mine as revealed by analysis of genome fragments.</title>
        <authorList>
            <person name="Nunoura T."/>
            <person name="Hirayama H."/>
            <person name="Takami H."/>
            <person name="Oida H."/>
            <person name="Nishi S."/>
            <person name="Shimamura S."/>
            <person name="Suzuki Y."/>
            <person name="Inagaki F."/>
            <person name="Takai K."/>
            <person name="Nealson K.H."/>
            <person name="Horikoshi K."/>
        </authorList>
    </citation>
    <scope>NUCLEOTIDE SEQUENCE</scope>
</reference>
<evidence type="ECO:0000313" key="2">
    <source>
        <dbReference type="EMBL" id="BAL58918.1"/>
    </source>
</evidence>
<name>H5SRY2_ACEAU</name>
<dbReference type="PANTHER" id="PTHR43272:SF52">
    <property type="entry name" value="AMP-DEPENDENT SYNTHETASE_LIGASE DOMAIN-CONTAINING PROTEIN"/>
    <property type="match status" value="1"/>
</dbReference>
<reference evidence="2" key="2">
    <citation type="journal article" date="2012" name="PLoS ONE">
        <title>A Deeply Branching Thermophilic Bacterium with an Ancient Acetyl-CoA Pathway Dominates a Subsurface Ecosystem.</title>
        <authorList>
            <person name="Takami H."/>
            <person name="Noguchi H."/>
            <person name="Takaki Y."/>
            <person name="Uchiyama I."/>
            <person name="Toyoda A."/>
            <person name="Nishi S."/>
            <person name="Chee G.-J."/>
            <person name="Arai W."/>
            <person name="Nunoura T."/>
            <person name="Itoh T."/>
            <person name="Hattori M."/>
            <person name="Takai K."/>
        </authorList>
    </citation>
    <scope>NUCLEOTIDE SEQUENCE</scope>
</reference>
<sequence length="465" mass="51552">MSTLVRTETLVEIIERALGHHGEKIALKIPKHAESEYDQISFADLKRKSDQFAATLQKRGLRKGEKIAIIGKPRTDWAVAFLGILKAGGVALPIDASWQAGEVQRVLREMDAVGAVVADAPHYEMVKDQKQLQHIVTMDRLPGVPTVSDWLSNDPFEYRPADPDEVAVMLCTSGTTGNAKGVMLSHENIVSNIESSLQRLDLDSSDVVLSIAPWYHVFGLITLLTVLRVGGQLIYTDDYKNLPKYMLENRVSVVGGVPKLFHAMYEKLEGTIQENRLARFLWRYAPTLLGTKIKRRLVGGTQLKYFLSGGAPLDAKVMKGFRRLGIGMIEGYGLTETSPVLTFSTPFNEKIGSVGPAIPGVEIRIDDPNEEGIGEIVVRGPNVMKGYYKNPEATRKVIDPDGWLHTGDLGYLDEDGWLYIKGRKKNVIVLEGGKNVYPEEIEFELKQIPLIEEIMIKGASARASK</sequence>
<proteinExistence type="predicted"/>
<gene>
    <name evidence="2" type="ORF">HGMM_OP3C073</name>
</gene>
<dbReference type="Pfam" id="PF00501">
    <property type="entry name" value="AMP-binding"/>
    <property type="match status" value="1"/>
</dbReference>